<dbReference type="GO" id="GO:0008270">
    <property type="term" value="F:zinc ion binding"/>
    <property type="evidence" value="ECO:0007669"/>
    <property type="project" value="UniProtKB-KW"/>
</dbReference>
<dbReference type="PROSITE" id="PS51981">
    <property type="entry name" value="ZF_RZ"/>
    <property type="match status" value="1"/>
</dbReference>
<gene>
    <name evidence="8" type="ORF">AFUS01_LOCUS43407</name>
</gene>
<evidence type="ECO:0000259" key="7">
    <source>
        <dbReference type="PROSITE" id="PS51981"/>
    </source>
</evidence>
<dbReference type="AlphaFoldDB" id="A0A8J2LIJ8"/>
<dbReference type="Pfam" id="PF20173">
    <property type="entry name" value="ZnF_RZ-type"/>
    <property type="match status" value="1"/>
</dbReference>
<keyword evidence="2" id="KW-0963">Cytoplasm</keyword>
<dbReference type="EMBL" id="CAJVCH010570036">
    <property type="protein sequence ID" value="CAG7833829.1"/>
    <property type="molecule type" value="Genomic_DNA"/>
</dbReference>
<comment type="caution">
    <text evidence="8">The sequence shown here is derived from an EMBL/GenBank/DDBJ whole genome shotgun (WGS) entry which is preliminary data.</text>
</comment>
<dbReference type="Proteomes" id="UP000708208">
    <property type="component" value="Unassembled WGS sequence"/>
</dbReference>
<evidence type="ECO:0000256" key="3">
    <source>
        <dbReference type="ARBA" id="ARBA00022723"/>
    </source>
</evidence>
<keyword evidence="4" id="KW-0863">Zinc-finger</keyword>
<evidence type="ECO:0000256" key="2">
    <source>
        <dbReference type="ARBA" id="ARBA00022490"/>
    </source>
</evidence>
<evidence type="ECO:0000313" key="9">
    <source>
        <dbReference type="Proteomes" id="UP000708208"/>
    </source>
</evidence>
<evidence type="ECO:0000256" key="5">
    <source>
        <dbReference type="ARBA" id="ARBA00022833"/>
    </source>
</evidence>
<comment type="subcellular location">
    <subcellularLocation>
        <location evidence="1">Cytoplasm</location>
    </subcellularLocation>
</comment>
<reference evidence="8" key="1">
    <citation type="submission" date="2021-06" db="EMBL/GenBank/DDBJ databases">
        <authorList>
            <person name="Hodson N. C."/>
            <person name="Mongue J. A."/>
            <person name="Jaron S. K."/>
        </authorList>
    </citation>
    <scope>NUCLEOTIDE SEQUENCE</scope>
</reference>
<keyword evidence="9" id="KW-1185">Reference proteome</keyword>
<evidence type="ECO:0000256" key="6">
    <source>
        <dbReference type="ARBA" id="ARBA00022859"/>
    </source>
</evidence>
<sequence>MFPRYSDITHNSRFEKPLEYVRSFDEDLMTLKPCSQLGKKWLSCEDEVTVRCSNRNPKCQTKVRQGFNNCGLEHKGYDVRVQLPCGHEVLSVCGNGKPTPPKCPFRVHRALPCGHTILTCKSENLECRKKIQKKYSCGHLALVSCGSQSECPQLNFRSLPCGHLVHFRCGTPIPKCWKIMTTVLPCGHSVVRICGQDIPICRICGRTTRLSCGHIVAYDCRKTPPTICTQMVTKILPCKHITTYPCGQKRPECTFTAMIKKKCGHEVLFRCGEDFSSTCTQTIKELLPCHHEVTYRCGQKCPPCKTTITIQRSCGHLVPVTCGSSYLPPTPCAFKCKKMCKRGHLCMRCHKLEDGCPPCKTLVCFTFGNCQHRLEIPCFEGDKESSKFCLKVCNRPRKCNHPCALQCGQHGSGNCPPCEILMKRKRYCGHEIIAFCKVDIDLEKCSEKVNASHLSYCGHHIEIECSKEELLEEDEAVRHCVERCGFYFDPKDGGCGHHCSGTCNLCAKNLFHEQCLEGCSKVLFCGHECTSRCSSTCMPCTSRCKNWCEHGACDHMCSLPCPPCKEPCKYECPHGKCTKECGQICNKVGCREKCQKKLEKCGHSCVGFCGELCPDLCAVCDSDELLKVCYDGRLTIDTTSRFIMLADCGHCIDAESMDRLMTVAVVEGEIVTKRCPLCRDVIRRCRRYSTELTKVRNDMEKVKKLVYGDTLEIRKHQDAISKSMFTLCAYDWKKGRKRDNQSYTLLREKLLAELFQRDACGIVISFKEMPLEVFHTLSFVSKIFVQSLISRKRFMETIPGNFAQHFSTCSNLIIDFLVERPWPLTPFERKALNQEWFRITSMTELLSKLDKSESEIVQRLLLQPRGQAAFMSAFEAINHVGPYDDRAQARFATELACLETALQCQIGISDSERIDILKAFNFSTGRWFKCPNGHVYVVTECGGVTEEGVCNECGAEIGGKNHSVLPTNQLASEMDGATRPLYPTALERQ</sequence>
<protein>
    <recommendedName>
        <fullName evidence="7">RZ-type domain-containing protein</fullName>
    </recommendedName>
</protein>
<dbReference type="OrthoDB" id="2423195at2759"/>
<keyword evidence="5" id="KW-0862">Zinc</keyword>
<dbReference type="GO" id="GO:0005737">
    <property type="term" value="C:cytoplasm"/>
    <property type="evidence" value="ECO:0007669"/>
    <property type="project" value="UniProtKB-SubCell"/>
</dbReference>
<accession>A0A8J2LIJ8</accession>
<evidence type="ECO:0000313" key="8">
    <source>
        <dbReference type="EMBL" id="CAG7833829.1"/>
    </source>
</evidence>
<proteinExistence type="predicted"/>
<keyword evidence="6" id="KW-0391">Immunity</keyword>
<dbReference type="GO" id="GO:0002376">
    <property type="term" value="P:immune system process"/>
    <property type="evidence" value="ECO:0007669"/>
    <property type="project" value="UniProtKB-KW"/>
</dbReference>
<feature type="domain" description="RZ-type" evidence="7">
    <location>
        <begin position="908"/>
        <end position="980"/>
    </location>
</feature>
<name>A0A8J2LIJ8_9HEXA</name>
<organism evidence="8 9">
    <name type="scientific">Allacma fusca</name>
    <dbReference type="NCBI Taxonomy" id="39272"/>
    <lineage>
        <taxon>Eukaryota</taxon>
        <taxon>Metazoa</taxon>
        <taxon>Ecdysozoa</taxon>
        <taxon>Arthropoda</taxon>
        <taxon>Hexapoda</taxon>
        <taxon>Collembola</taxon>
        <taxon>Symphypleona</taxon>
        <taxon>Sminthuridae</taxon>
        <taxon>Allacma</taxon>
    </lineage>
</organism>
<evidence type="ECO:0000256" key="1">
    <source>
        <dbReference type="ARBA" id="ARBA00004496"/>
    </source>
</evidence>
<dbReference type="InterPro" id="IPR046439">
    <property type="entry name" value="ZF_RZ_dom"/>
</dbReference>
<evidence type="ECO:0000256" key="4">
    <source>
        <dbReference type="ARBA" id="ARBA00022771"/>
    </source>
</evidence>
<keyword evidence="3" id="KW-0479">Metal-binding</keyword>